<evidence type="ECO:0000313" key="8">
    <source>
        <dbReference type="Proteomes" id="UP000062788"/>
    </source>
</evidence>
<evidence type="ECO:0000259" key="6">
    <source>
        <dbReference type="PROSITE" id="PS51669"/>
    </source>
</evidence>
<dbReference type="Pfam" id="PF04879">
    <property type="entry name" value="Molybdop_Fe4S4"/>
    <property type="match status" value="1"/>
</dbReference>
<keyword evidence="5" id="KW-0411">Iron-sulfur</keyword>
<dbReference type="GO" id="GO:1990204">
    <property type="term" value="C:oxidoreductase complex"/>
    <property type="evidence" value="ECO:0007669"/>
    <property type="project" value="UniProtKB-ARBA"/>
</dbReference>
<evidence type="ECO:0000256" key="1">
    <source>
        <dbReference type="ARBA" id="ARBA00022485"/>
    </source>
</evidence>
<dbReference type="SUPFAM" id="SSF53706">
    <property type="entry name" value="Formate dehydrogenase/DMSO reductase, domains 1-3"/>
    <property type="match status" value="1"/>
</dbReference>
<dbReference type="Proteomes" id="UP000062788">
    <property type="component" value="Unassembled WGS sequence"/>
</dbReference>
<dbReference type="GO" id="GO:0051539">
    <property type="term" value="F:4 iron, 4 sulfur cluster binding"/>
    <property type="evidence" value="ECO:0007669"/>
    <property type="project" value="UniProtKB-KW"/>
</dbReference>
<keyword evidence="2" id="KW-0479">Metal-binding</keyword>
<dbReference type="Gene3D" id="3.40.228.10">
    <property type="entry name" value="Dimethylsulfoxide Reductase, domain 2"/>
    <property type="match status" value="1"/>
</dbReference>
<dbReference type="InterPro" id="IPR006657">
    <property type="entry name" value="MoPterin_dinucl-bd_dom"/>
</dbReference>
<dbReference type="SUPFAM" id="SSF50692">
    <property type="entry name" value="ADC-like"/>
    <property type="match status" value="1"/>
</dbReference>
<dbReference type="RefSeq" id="WP_059518800.1">
    <property type="nucleotide sequence ID" value="NZ_LOWA01000037.1"/>
</dbReference>
<organism evidence="7 8">
    <name type="scientific">Burkholderia singularis</name>
    <dbReference type="NCBI Taxonomy" id="1503053"/>
    <lineage>
        <taxon>Bacteria</taxon>
        <taxon>Pseudomonadati</taxon>
        <taxon>Pseudomonadota</taxon>
        <taxon>Betaproteobacteria</taxon>
        <taxon>Burkholderiales</taxon>
        <taxon>Burkholderiaceae</taxon>
        <taxon>Burkholderia</taxon>
        <taxon>pseudomallei group</taxon>
    </lineage>
</organism>
<dbReference type="Pfam" id="PF00384">
    <property type="entry name" value="Molybdopterin"/>
    <property type="match status" value="1"/>
</dbReference>
<dbReference type="PANTHER" id="PTHR43105">
    <property type="entry name" value="RESPIRATORY NITRATE REDUCTASE"/>
    <property type="match status" value="1"/>
</dbReference>
<reference evidence="7 8" key="1">
    <citation type="submission" date="2015-11" db="EMBL/GenBank/DDBJ databases">
        <title>Expanding the genomic diversity of Burkholderia species for the development of highly accurate diagnostics.</title>
        <authorList>
            <person name="Sahl J."/>
            <person name="Keim P."/>
            <person name="Wagner D."/>
        </authorList>
    </citation>
    <scope>NUCLEOTIDE SEQUENCE [LARGE SCALE GENOMIC DNA]</scope>
    <source>
        <strain evidence="7 8">TSV85</strain>
    </source>
</reference>
<dbReference type="Gene3D" id="2.20.25.90">
    <property type="entry name" value="ADC-like domains"/>
    <property type="match status" value="1"/>
</dbReference>
<evidence type="ECO:0000313" key="7">
    <source>
        <dbReference type="EMBL" id="KVE25761.1"/>
    </source>
</evidence>
<dbReference type="Gene3D" id="3.40.50.740">
    <property type="match status" value="1"/>
</dbReference>
<sequence length="768" mass="85669">MTVEKTACILCTRNCGLVVDVEDGKFGKIRGDDEHPVSKGYLCQKAARLAYYQHHDDRLTHPLRREPDGSFVRVTWDEAIDDIARRLLALRARHGGDAFALVGGGGQGNHVGGAYSRQLLAAMRSRYAYNALAQEKTGDFWLNGRLFGHQTCHTTEDIEHADYVLIIGANPYQAHGIPNARDTLRDIKKNPARTMVVIDPRRSETAKLADIHLQLRPGTDAYLMSAMLSIIVREGLHDRAFIARHCRGFEYVERALLEVPLEDYARRADIPLADIERVARGFATARSACVRVDLGIQHTLHTTLNGYLEKLLFLVTGHFGKRGGNNLHTFILPLLGHTDERAHQHGKPLKRTAHHRMHPIAGIYPPNILPDEIESAGDDRVRAVFVDSANPLVTYADSTAYERAFAKLELLVVVDVAMTETARLAHYVLPAASQFEKWEATGFNLEFPENAFHLRHPLVAPLGEALPEPEIYTRLLERMGEIPRRFPMLARIARLEPRASRHLAYMGALGVALALNKGWRRHAASVVYRTFGRALPNQAAGVAPLLPLAIAYAQRHYAAVRRAGHRGNRLTLGTALFRAILERRSGTVISVHEFDEMWRFIRHEDGRIHLHVPEMLDELRALRTETPPGADYPFVLMAGERRAYNANQIYRDPSWRKVDPHGALRIHPDDAAALGVTDGDKVGCASEMGCIEVVAELDDSVRRGMVTLPHGYGMRYKGGAPIGPELNRLTSGAHCDPLSRTPYHKYVPVRLSKIDADARAPAVELTHA</sequence>
<dbReference type="SMART" id="SM00926">
    <property type="entry name" value="Molybdop_Fe4S4"/>
    <property type="match status" value="1"/>
</dbReference>
<comment type="caution">
    <text evidence="7">The sequence shown here is derived from an EMBL/GenBank/DDBJ whole genome shotgun (WGS) entry which is preliminary data.</text>
</comment>
<dbReference type="OrthoDB" id="9815647at2"/>
<dbReference type="InterPro" id="IPR006656">
    <property type="entry name" value="Mopterin_OxRdtase"/>
</dbReference>
<keyword evidence="3" id="KW-0560">Oxidoreductase</keyword>
<keyword evidence="4" id="KW-0408">Iron</keyword>
<dbReference type="Gene3D" id="2.40.40.20">
    <property type="match status" value="1"/>
</dbReference>
<evidence type="ECO:0000256" key="2">
    <source>
        <dbReference type="ARBA" id="ARBA00022723"/>
    </source>
</evidence>
<dbReference type="GO" id="GO:0016491">
    <property type="term" value="F:oxidoreductase activity"/>
    <property type="evidence" value="ECO:0007669"/>
    <property type="project" value="UniProtKB-KW"/>
</dbReference>
<keyword evidence="8" id="KW-1185">Reference proteome</keyword>
<dbReference type="InterPro" id="IPR050123">
    <property type="entry name" value="Prok_molybdopt-oxidoreductase"/>
</dbReference>
<gene>
    <name evidence="7" type="ORF">WS67_17860</name>
</gene>
<dbReference type="AlphaFoldDB" id="A0A118DN10"/>
<evidence type="ECO:0000256" key="5">
    <source>
        <dbReference type="ARBA" id="ARBA00023014"/>
    </source>
</evidence>
<dbReference type="GO" id="GO:0046872">
    <property type="term" value="F:metal ion binding"/>
    <property type="evidence" value="ECO:0007669"/>
    <property type="project" value="UniProtKB-KW"/>
</dbReference>
<dbReference type="GO" id="GO:0045333">
    <property type="term" value="P:cellular respiration"/>
    <property type="evidence" value="ECO:0007669"/>
    <property type="project" value="UniProtKB-ARBA"/>
</dbReference>
<dbReference type="InterPro" id="IPR006963">
    <property type="entry name" value="Mopterin_OxRdtase_4Fe-4S_dom"/>
</dbReference>
<feature type="domain" description="4Fe-4S Mo/W bis-MGD-type" evidence="6">
    <location>
        <begin position="1"/>
        <end position="57"/>
    </location>
</feature>
<dbReference type="EMBL" id="LOWA01000037">
    <property type="protein sequence ID" value="KVE25761.1"/>
    <property type="molecule type" value="Genomic_DNA"/>
</dbReference>
<dbReference type="Pfam" id="PF01568">
    <property type="entry name" value="Molydop_binding"/>
    <property type="match status" value="1"/>
</dbReference>
<proteinExistence type="predicted"/>
<dbReference type="PROSITE" id="PS51669">
    <property type="entry name" value="4FE4S_MOW_BIS_MGD"/>
    <property type="match status" value="1"/>
</dbReference>
<dbReference type="InterPro" id="IPR009010">
    <property type="entry name" value="Asp_de-COase-like_dom_sf"/>
</dbReference>
<evidence type="ECO:0000256" key="3">
    <source>
        <dbReference type="ARBA" id="ARBA00023002"/>
    </source>
</evidence>
<dbReference type="PANTHER" id="PTHR43105:SF9">
    <property type="entry name" value="NADPH-FE(3+) OXIDOREDUCTASE SUBUNIT ALPHA"/>
    <property type="match status" value="1"/>
</dbReference>
<name>A0A118DN10_9BURK</name>
<keyword evidence="1" id="KW-0004">4Fe-4S</keyword>
<dbReference type="GO" id="GO:0043546">
    <property type="term" value="F:molybdopterin cofactor binding"/>
    <property type="evidence" value="ECO:0007669"/>
    <property type="project" value="InterPro"/>
</dbReference>
<dbReference type="GO" id="GO:0016020">
    <property type="term" value="C:membrane"/>
    <property type="evidence" value="ECO:0007669"/>
    <property type="project" value="TreeGrafter"/>
</dbReference>
<accession>A0A118DN10</accession>
<evidence type="ECO:0000256" key="4">
    <source>
        <dbReference type="ARBA" id="ARBA00023004"/>
    </source>
</evidence>
<protein>
    <submittedName>
        <fullName evidence="7">Dehydrogenase</fullName>
    </submittedName>
</protein>